<dbReference type="OrthoDB" id="5061070at2759"/>
<evidence type="ECO:0000256" key="1">
    <source>
        <dbReference type="SAM" id="Phobius"/>
    </source>
</evidence>
<keyword evidence="1" id="KW-0812">Transmembrane</keyword>
<gene>
    <name evidence="3" type="ORF">HRI_001822300</name>
</gene>
<accession>A0A9W7M0F4</accession>
<organism evidence="3 4">
    <name type="scientific">Hibiscus trionum</name>
    <name type="common">Flower of an hour</name>
    <dbReference type="NCBI Taxonomy" id="183268"/>
    <lineage>
        <taxon>Eukaryota</taxon>
        <taxon>Viridiplantae</taxon>
        <taxon>Streptophyta</taxon>
        <taxon>Embryophyta</taxon>
        <taxon>Tracheophyta</taxon>
        <taxon>Spermatophyta</taxon>
        <taxon>Magnoliopsida</taxon>
        <taxon>eudicotyledons</taxon>
        <taxon>Gunneridae</taxon>
        <taxon>Pentapetalae</taxon>
        <taxon>rosids</taxon>
        <taxon>malvids</taxon>
        <taxon>Malvales</taxon>
        <taxon>Malvaceae</taxon>
        <taxon>Malvoideae</taxon>
        <taxon>Hibiscus</taxon>
    </lineage>
</organism>
<evidence type="ECO:0000313" key="3">
    <source>
        <dbReference type="EMBL" id="GMI81530.1"/>
    </source>
</evidence>
<keyword evidence="1" id="KW-0472">Membrane</keyword>
<dbReference type="EMBL" id="BSYR01000019">
    <property type="protein sequence ID" value="GMI81530.1"/>
    <property type="molecule type" value="Genomic_DNA"/>
</dbReference>
<protein>
    <recommendedName>
        <fullName evidence="2">Dynamin stalk domain-containing protein</fullName>
    </recommendedName>
</protein>
<feature type="domain" description="Dynamin stalk" evidence="2">
    <location>
        <begin position="1"/>
        <end position="70"/>
    </location>
</feature>
<reference evidence="3" key="1">
    <citation type="submission" date="2023-05" db="EMBL/GenBank/DDBJ databases">
        <title>Genome and transcriptome analyses reveal genes involved in the formation of fine ridges on petal epidermal cells in Hibiscus trionum.</title>
        <authorList>
            <person name="Koshimizu S."/>
            <person name="Masuda S."/>
            <person name="Ishii T."/>
            <person name="Shirasu K."/>
            <person name="Hoshino A."/>
            <person name="Arita M."/>
        </authorList>
    </citation>
    <scope>NUCLEOTIDE SEQUENCE</scope>
    <source>
        <strain evidence="3">Hamamatsu line</strain>
    </source>
</reference>
<evidence type="ECO:0000259" key="2">
    <source>
        <dbReference type="Pfam" id="PF01031"/>
    </source>
</evidence>
<evidence type="ECO:0000313" key="4">
    <source>
        <dbReference type="Proteomes" id="UP001165190"/>
    </source>
</evidence>
<keyword evidence="1" id="KW-1133">Transmembrane helix</keyword>
<comment type="caution">
    <text evidence="3">The sequence shown here is derived from an EMBL/GenBank/DDBJ whole genome shotgun (WGS) entry which is preliminary data.</text>
</comment>
<feature type="transmembrane region" description="Helical" evidence="1">
    <location>
        <begin position="59"/>
        <end position="78"/>
    </location>
</feature>
<dbReference type="Gene3D" id="1.20.120.1240">
    <property type="entry name" value="Dynamin, middle domain"/>
    <property type="match status" value="1"/>
</dbReference>
<dbReference type="AlphaFoldDB" id="A0A9W7M0F4"/>
<proteinExistence type="predicted"/>
<keyword evidence="4" id="KW-1185">Reference proteome</keyword>
<sequence length="84" mass="9596">MVDGKSREMSTKELFGGARTHYLFQSMFVKLLEEVDPCEKLADEDIAYGLRNSSGLRNVLFALRNFFGVIFSLIPIVTDLFCHF</sequence>
<dbReference type="Proteomes" id="UP001165190">
    <property type="component" value="Unassembled WGS sequence"/>
</dbReference>
<dbReference type="InterPro" id="IPR000375">
    <property type="entry name" value="Dynamin_stalk"/>
</dbReference>
<name>A0A9W7M0F4_HIBTR</name>
<dbReference type="Pfam" id="PF01031">
    <property type="entry name" value="Dynamin_M"/>
    <property type="match status" value="1"/>
</dbReference>